<comment type="similarity">
    <text evidence="1">Belongs to the ROK (NagC/XylR) family.</text>
</comment>
<dbReference type="OrthoDB" id="3464494at2"/>
<reference evidence="2 3" key="1">
    <citation type="journal article" date="2014" name="Int. J. Syst. Evol. Microbiol.">
        <title>Brachybacterium ginsengisoli sp. nov., isolated from soil of a ginseng field.</title>
        <authorList>
            <person name="Hoang V.A."/>
            <person name="Kim Y.J."/>
            <person name="Nguyen N.L."/>
            <person name="Yang D.C."/>
        </authorList>
    </citation>
    <scope>NUCLEOTIDE SEQUENCE [LARGE SCALE GENOMIC DNA]</scope>
    <source>
        <strain evidence="2 3">DCY80</strain>
    </source>
</reference>
<dbReference type="AlphaFoldDB" id="A0A291GZT3"/>
<dbReference type="SUPFAM" id="SSF53067">
    <property type="entry name" value="Actin-like ATPase domain"/>
    <property type="match status" value="1"/>
</dbReference>
<dbReference type="RefSeq" id="WP_096800086.1">
    <property type="nucleotide sequence ID" value="NZ_CP023564.1"/>
</dbReference>
<dbReference type="Gene3D" id="1.10.10.10">
    <property type="entry name" value="Winged helix-like DNA-binding domain superfamily/Winged helix DNA-binding domain"/>
    <property type="match status" value="1"/>
</dbReference>
<dbReference type="InterPro" id="IPR036390">
    <property type="entry name" value="WH_DNA-bd_sf"/>
</dbReference>
<dbReference type="Proteomes" id="UP000217889">
    <property type="component" value="Chromosome"/>
</dbReference>
<dbReference type="Gene3D" id="3.30.420.40">
    <property type="match status" value="2"/>
</dbReference>
<name>A0A291GZT3_9MICO</name>
<dbReference type="InterPro" id="IPR000600">
    <property type="entry name" value="ROK"/>
</dbReference>
<dbReference type="KEGG" id="bgg:CFK41_13215"/>
<dbReference type="EMBL" id="CP023564">
    <property type="protein sequence ID" value="ATG55626.1"/>
    <property type="molecule type" value="Genomic_DNA"/>
</dbReference>
<dbReference type="InterPro" id="IPR036388">
    <property type="entry name" value="WH-like_DNA-bd_sf"/>
</dbReference>
<evidence type="ECO:0000313" key="2">
    <source>
        <dbReference type="EMBL" id="ATG55626.1"/>
    </source>
</evidence>
<gene>
    <name evidence="2" type="ORF">CFK41_13215</name>
</gene>
<protein>
    <submittedName>
        <fullName evidence="2">Transcriptional regulator</fullName>
    </submittedName>
</protein>
<accession>A0A291GZT3</accession>
<proteinExistence type="inferred from homology"/>
<dbReference type="PANTHER" id="PTHR18964">
    <property type="entry name" value="ROK (REPRESSOR, ORF, KINASE) FAMILY"/>
    <property type="match status" value="1"/>
</dbReference>
<keyword evidence="3" id="KW-1185">Reference proteome</keyword>
<sequence>MQGDELADTDRGTDACAAPVIELGGDSTRAVYRDLLRFGPRSRSELSQRLRLSAPTVTRVTRDLLERDLLHALTAVPRAKGRPHEPLDIEENRGPRFIGVKVTADEVHAVVTTARAVVLEELVLPLGATDPGSVQETLLIAVEAMIAAHPHVAGIGVGLGGPVAERRTVVSSHLLGWREPVELAAALESRVRVPVVVENDLVAMVDGLHWFGIGRAYDSFAVLTVGAGVGVATVVDGRVIRGRHHMAGLTGRFPVGVGPDGEPVALRDVASTAAVLRRAREQGVLGPDGGMEELRALLATGDAGALEIARTTARAVTTAVSGLVAVMDPEAIVLGGENVDLVRAAAPDVEAALRLRSGHGQRDLVVRTLSGDFDDWARGVAVIAIQEFAGAAP</sequence>
<dbReference type="Pfam" id="PF00480">
    <property type="entry name" value="ROK"/>
    <property type="match status" value="1"/>
</dbReference>
<organism evidence="2 3">
    <name type="scientific">Brachybacterium ginsengisoli</name>
    <dbReference type="NCBI Taxonomy" id="1331682"/>
    <lineage>
        <taxon>Bacteria</taxon>
        <taxon>Bacillati</taxon>
        <taxon>Actinomycetota</taxon>
        <taxon>Actinomycetes</taxon>
        <taxon>Micrococcales</taxon>
        <taxon>Dermabacteraceae</taxon>
        <taxon>Brachybacterium</taxon>
    </lineage>
</organism>
<dbReference type="SUPFAM" id="SSF46785">
    <property type="entry name" value="Winged helix' DNA-binding domain"/>
    <property type="match status" value="1"/>
</dbReference>
<dbReference type="InterPro" id="IPR043129">
    <property type="entry name" value="ATPase_NBD"/>
</dbReference>
<dbReference type="PANTHER" id="PTHR18964:SF149">
    <property type="entry name" value="BIFUNCTIONAL UDP-N-ACETYLGLUCOSAMINE 2-EPIMERASE_N-ACETYLMANNOSAMINE KINASE"/>
    <property type="match status" value="1"/>
</dbReference>
<evidence type="ECO:0000313" key="3">
    <source>
        <dbReference type="Proteomes" id="UP000217889"/>
    </source>
</evidence>
<evidence type="ECO:0000256" key="1">
    <source>
        <dbReference type="ARBA" id="ARBA00006479"/>
    </source>
</evidence>